<dbReference type="CDD" id="cd01038">
    <property type="entry name" value="Endonuclease_DUF559"/>
    <property type="match status" value="1"/>
</dbReference>
<dbReference type="InterPro" id="IPR047216">
    <property type="entry name" value="Endonuclease_DUF559_bact"/>
</dbReference>
<organism evidence="2 3">
    <name type="scientific">Candidatus Gottesmanbacteria bacterium GW2011_GWB1_43_11</name>
    <dbReference type="NCBI Taxonomy" id="1618446"/>
    <lineage>
        <taxon>Bacteria</taxon>
        <taxon>Candidatus Gottesmaniibacteriota</taxon>
    </lineage>
</organism>
<evidence type="ECO:0000313" key="2">
    <source>
        <dbReference type="EMBL" id="KKS86396.1"/>
    </source>
</evidence>
<protein>
    <recommendedName>
        <fullName evidence="1">DUF559 domain-containing protein</fullName>
    </recommendedName>
</protein>
<dbReference type="STRING" id="1618446.UV61_C0011G0044"/>
<gene>
    <name evidence="2" type="ORF">UV61_C0011G0044</name>
</gene>
<dbReference type="Gene3D" id="3.40.960.10">
    <property type="entry name" value="VSR Endonuclease"/>
    <property type="match status" value="1"/>
</dbReference>
<evidence type="ECO:0000313" key="3">
    <source>
        <dbReference type="Proteomes" id="UP000034050"/>
    </source>
</evidence>
<dbReference type="Proteomes" id="UP000034050">
    <property type="component" value="Unassembled WGS sequence"/>
</dbReference>
<evidence type="ECO:0000259" key="1">
    <source>
        <dbReference type="Pfam" id="PF04480"/>
    </source>
</evidence>
<dbReference type="PANTHER" id="PTHR38590">
    <property type="entry name" value="BLL0828 PROTEIN"/>
    <property type="match status" value="1"/>
</dbReference>
<dbReference type="PANTHER" id="PTHR38590:SF1">
    <property type="entry name" value="BLL0828 PROTEIN"/>
    <property type="match status" value="1"/>
</dbReference>
<accession>A0A0G1ETI5</accession>
<proteinExistence type="predicted"/>
<name>A0A0G1ETI5_9BACT</name>
<sequence>MRLNFGGMVGVFSRKELKARRRGLRKLLPDPERALWTRLRNRQLSGHKFRRLYSIENFVVDFYSPEAKLVVEIDGSNHTRKVIRVYDAWRQNLIILQGVKVIRFSNEEVINNMDVVLETIKEHLPD</sequence>
<dbReference type="EMBL" id="LCFD01000011">
    <property type="protein sequence ID" value="KKS86396.1"/>
    <property type="molecule type" value="Genomic_DNA"/>
</dbReference>
<reference evidence="2 3" key="1">
    <citation type="journal article" date="2015" name="Nature">
        <title>rRNA introns, odd ribosomes, and small enigmatic genomes across a large radiation of phyla.</title>
        <authorList>
            <person name="Brown C.T."/>
            <person name="Hug L.A."/>
            <person name="Thomas B.C."/>
            <person name="Sharon I."/>
            <person name="Castelle C.J."/>
            <person name="Singh A."/>
            <person name="Wilkins M.J."/>
            <person name="Williams K.H."/>
            <person name="Banfield J.F."/>
        </authorList>
    </citation>
    <scope>NUCLEOTIDE SEQUENCE [LARGE SCALE GENOMIC DNA]</scope>
</reference>
<dbReference type="InterPro" id="IPR007569">
    <property type="entry name" value="DUF559"/>
</dbReference>
<comment type="caution">
    <text evidence="2">The sequence shown here is derived from an EMBL/GenBank/DDBJ whole genome shotgun (WGS) entry which is preliminary data.</text>
</comment>
<feature type="domain" description="DUF559" evidence="1">
    <location>
        <begin position="16"/>
        <end position="124"/>
    </location>
</feature>
<dbReference type="SUPFAM" id="SSF52980">
    <property type="entry name" value="Restriction endonuclease-like"/>
    <property type="match status" value="1"/>
</dbReference>
<dbReference type="AlphaFoldDB" id="A0A0G1ETI5"/>
<dbReference type="Pfam" id="PF04480">
    <property type="entry name" value="DUF559"/>
    <property type="match status" value="1"/>
</dbReference>
<dbReference type="InterPro" id="IPR011335">
    <property type="entry name" value="Restrct_endonuc-II-like"/>
</dbReference>